<comment type="caution">
    <text evidence="17">The sequence shown here is derived from an EMBL/GenBank/DDBJ whole genome shotgun (WGS) entry which is preliminary data.</text>
</comment>
<keyword evidence="6 17" id="KW-0808">Transferase</keyword>
<sequence>MKKSKLNFSRKIVLLLVGSVALSLVFSFVFLYFLYKDLYLNTVRESVEYQGQRTAAHYHYGELSEEIIEKIHWYNVVSEYEVIVVDELDELNNSFPYLIGKENLVTEEDETLLLQGESIMKEGYVENFRREVIGAIYPINDGDNVIGFIYIYVPLAGLSQVFGSSIPLLFGIGILFFLGVAYLIRRIQKTLFQPLVSIQDMSKEVSKGNYKNRLAIRQMDEIGQMATAFNEMSEALEYQEERKREFLSNVVHELRTPLTYINGYTEALKNELYASPQEEKQYLETIEQEVGRLKKLLSDLVDLNHLQDDLFHFDNEPIALGGLLYETAELFKILAAKKEIKMEFDVDEELIILNDAKRIQQIFYNLMDNAVKYSHDKSIVYLRLQAVEDHFVFEVTNNGHALSKEEKDRMGERFFRTDRARNRGTGGTGLGLSIVKEIVRIQNGTFTVTSNESGEINVAVELPVQTEEHSE</sequence>
<dbReference type="FunFam" id="3.30.565.10:FF:000006">
    <property type="entry name" value="Sensor histidine kinase WalK"/>
    <property type="match status" value="1"/>
</dbReference>
<dbReference type="PROSITE" id="PS50885">
    <property type="entry name" value="HAMP"/>
    <property type="match status" value="1"/>
</dbReference>
<feature type="domain" description="Histidine kinase" evidence="15">
    <location>
        <begin position="249"/>
        <end position="466"/>
    </location>
</feature>
<evidence type="ECO:0000313" key="17">
    <source>
        <dbReference type="EMBL" id="KIL51005.1"/>
    </source>
</evidence>
<dbReference type="InterPro" id="IPR003594">
    <property type="entry name" value="HATPase_dom"/>
</dbReference>
<evidence type="ECO:0000256" key="9">
    <source>
        <dbReference type="ARBA" id="ARBA00022777"/>
    </source>
</evidence>
<comment type="subcellular location">
    <subcellularLocation>
        <location evidence="2">Cell membrane</location>
        <topology evidence="2">Multi-pass membrane protein</topology>
    </subcellularLocation>
</comment>
<dbReference type="SMART" id="SM00304">
    <property type="entry name" value="HAMP"/>
    <property type="match status" value="1"/>
</dbReference>
<evidence type="ECO:0000256" key="8">
    <source>
        <dbReference type="ARBA" id="ARBA00022741"/>
    </source>
</evidence>
<evidence type="ECO:0000256" key="4">
    <source>
        <dbReference type="ARBA" id="ARBA00022475"/>
    </source>
</evidence>
<proteinExistence type="predicted"/>
<evidence type="ECO:0000256" key="1">
    <source>
        <dbReference type="ARBA" id="ARBA00000085"/>
    </source>
</evidence>
<dbReference type="InterPro" id="IPR036097">
    <property type="entry name" value="HisK_dim/P_sf"/>
</dbReference>
<dbReference type="InterPro" id="IPR005467">
    <property type="entry name" value="His_kinase_dom"/>
</dbReference>
<evidence type="ECO:0000256" key="5">
    <source>
        <dbReference type="ARBA" id="ARBA00022553"/>
    </source>
</evidence>
<keyword evidence="11 14" id="KW-1133">Transmembrane helix</keyword>
<evidence type="ECO:0000256" key="2">
    <source>
        <dbReference type="ARBA" id="ARBA00004651"/>
    </source>
</evidence>
<dbReference type="CDD" id="cd00082">
    <property type="entry name" value="HisKA"/>
    <property type="match status" value="1"/>
</dbReference>
<dbReference type="SUPFAM" id="SSF158472">
    <property type="entry name" value="HAMP domain-like"/>
    <property type="match status" value="1"/>
</dbReference>
<keyword evidence="12" id="KW-0902">Two-component regulatory system</keyword>
<dbReference type="Gene3D" id="6.10.340.10">
    <property type="match status" value="1"/>
</dbReference>
<evidence type="ECO:0000256" key="11">
    <source>
        <dbReference type="ARBA" id="ARBA00022989"/>
    </source>
</evidence>
<feature type="transmembrane region" description="Helical" evidence="14">
    <location>
        <begin position="161"/>
        <end position="184"/>
    </location>
</feature>
<feature type="transmembrane region" description="Helical" evidence="14">
    <location>
        <begin position="12"/>
        <end position="35"/>
    </location>
</feature>
<evidence type="ECO:0000256" key="6">
    <source>
        <dbReference type="ARBA" id="ARBA00022679"/>
    </source>
</evidence>
<feature type="domain" description="HAMP" evidence="16">
    <location>
        <begin position="189"/>
        <end position="241"/>
    </location>
</feature>
<dbReference type="GO" id="GO:0005886">
    <property type="term" value="C:plasma membrane"/>
    <property type="evidence" value="ECO:0007669"/>
    <property type="project" value="UniProtKB-SubCell"/>
</dbReference>
<keyword evidence="5" id="KW-0597">Phosphoprotein</keyword>
<dbReference type="Gene3D" id="3.30.565.10">
    <property type="entry name" value="Histidine kinase-like ATPase, C-terminal domain"/>
    <property type="match status" value="1"/>
</dbReference>
<name>A0A0C2RLA2_9BACL</name>
<dbReference type="InterPro" id="IPR036890">
    <property type="entry name" value="HATPase_C_sf"/>
</dbReference>
<dbReference type="Gene3D" id="1.10.287.130">
    <property type="match status" value="1"/>
</dbReference>
<reference evidence="17 18" key="1">
    <citation type="submission" date="2015-01" db="EMBL/GenBank/DDBJ databases">
        <title>Jeotgalibacillus campisalis genome sequencing.</title>
        <authorList>
            <person name="Goh K.M."/>
            <person name="Chan K.-G."/>
            <person name="Yaakop A.S."/>
            <person name="Ee R."/>
            <person name="Gan H.M."/>
            <person name="Chan C.S."/>
        </authorList>
    </citation>
    <scope>NUCLEOTIDE SEQUENCE [LARGE SCALE GENOMIC DNA]</scope>
    <source>
        <strain evidence="17 18">SF-57</strain>
    </source>
</reference>
<keyword evidence="18" id="KW-1185">Reference proteome</keyword>
<dbReference type="Proteomes" id="UP000031972">
    <property type="component" value="Unassembled WGS sequence"/>
</dbReference>
<dbReference type="CDD" id="cd00075">
    <property type="entry name" value="HATPase"/>
    <property type="match status" value="1"/>
</dbReference>
<evidence type="ECO:0000256" key="10">
    <source>
        <dbReference type="ARBA" id="ARBA00022840"/>
    </source>
</evidence>
<keyword evidence="8" id="KW-0547">Nucleotide-binding</keyword>
<dbReference type="PATRIC" id="fig|220754.4.peg.906"/>
<dbReference type="PANTHER" id="PTHR45528">
    <property type="entry name" value="SENSOR HISTIDINE KINASE CPXA"/>
    <property type="match status" value="1"/>
</dbReference>
<dbReference type="PRINTS" id="PR00344">
    <property type="entry name" value="BCTRLSENSOR"/>
</dbReference>
<keyword evidence="7 14" id="KW-0812">Transmembrane</keyword>
<dbReference type="PANTHER" id="PTHR45528:SF1">
    <property type="entry name" value="SENSOR HISTIDINE KINASE CPXA"/>
    <property type="match status" value="1"/>
</dbReference>
<keyword evidence="13 14" id="KW-0472">Membrane</keyword>
<dbReference type="OrthoDB" id="3436at2"/>
<evidence type="ECO:0000256" key="7">
    <source>
        <dbReference type="ARBA" id="ARBA00022692"/>
    </source>
</evidence>
<evidence type="ECO:0000259" key="16">
    <source>
        <dbReference type="PROSITE" id="PS50885"/>
    </source>
</evidence>
<dbReference type="Pfam" id="PF02518">
    <property type="entry name" value="HATPase_c"/>
    <property type="match status" value="1"/>
</dbReference>
<keyword evidence="10" id="KW-0067">ATP-binding</keyword>
<evidence type="ECO:0000256" key="14">
    <source>
        <dbReference type="SAM" id="Phobius"/>
    </source>
</evidence>
<dbReference type="Pfam" id="PF00672">
    <property type="entry name" value="HAMP"/>
    <property type="match status" value="1"/>
</dbReference>
<keyword evidence="9 17" id="KW-0418">Kinase</keyword>
<dbReference type="SMART" id="SM00388">
    <property type="entry name" value="HisKA"/>
    <property type="match status" value="1"/>
</dbReference>
<accession>A0A0C2RLA2</accession>
<dbReference type="GO" id="GO:0005524">
    <property type="term" value="F:ATP binding"/>
    <property type="evidence" value="ECO:0007669"/>
    <property type="project" value="UniProtKB-KW"/>
</dbReference>
<dbReference type="InterPro" id="IPR003661">
    <property type="entry name" value="HisK_dim/P_dom"/>
</dbReference>
<dbReference type="InterPro" id="IPR003660">
    <property type="entry name" value="HAMP_dom"/>
</dbReference>
<dbReference type="EMBL" id="JXRR01000008">
    <property type="protein sequence ID" value="KIL51005.1"/>
    <property type="molecule type" value="Genomic_DNA"/>
</dbReference>
<evidence type="ECO:0000256" key="3">
    <source>
        <dbReference type="ARBA" id="ARBA00012438"/>
    </source>
</evidence>
<dbReference type="PROSITE" id="PS50109">
    <property type="entry name" value="HIS_KIN"/>
    <property type="match status" value="1"/>
</dbReference>
<dbReference type="RefSeq" id="WP_041055309.1">
    <property type="nucleotide sequence ID" value="NZ_JXRR01000008.1"/>
</dbReference>
<dbReference type="SUPFAM" id="SSF55874">
    <property type="entry name" value="ATPase domain of HSP90 chaperone/DNA topoisomerase II/histidine kinase"/>
    <property type="match status" value="1"/>
</dbReference>
<evidence type="ECO:0000256" key="12">
    <source>
        <dbReference type="ARBA" id="ARBA00023012"/>
    </source>
</evidence>
<dbReference type="AlphaFoldDB" id="A0A0C2RLA2"/>
<dbReference type="InterPro" id="IPR050398">
    <property type="entry name" value="HssS/ArlS-like"/>
</dbReference>
<keyword evidence="4" id="KW-1003">Cell membrane</keyword>
<evidence type="ECO:0000256" key="13">
    <source>
        <dbReference type="ARBA" id="ARBA00023136"/>
    </source>
</evidence>
<dbReference type="GO" id="GO:0000155">
    <property type="term" value="F:phosphorelay sensor kinase activity"/>
    <property type="evidence" value="ECO:0007669"/>
    <property type="project" value="InterPro"/>
</dbReference>
<dbReference type="Pfam" id="PF00512">
    <property type="entry name" value="HisKA"/>
    <property type="match status" value="1"/>
</dbReference>
<evidence type="ECO:0000313" key="18">
    <source>
        <dbReference type="Proteomes" id="UP000031972"/>
    </source>
</evidence>
<dbReference type="SUPFAM" id="SSF47384">
    <property type="entry name" value="Homodimeric domain of signal transducing histidine kinase"/>
    <property type="match status" value="1"/>
</dbReference>
<gene>
    <name evidence="17" type="ORF">KR50_08860</name>
</gene>
<dbReference type="InterPro" id="IPR004358">
    <property type="entry name" value="Sig_transdc_His_kin-like_C"/>
</dbReference>
<evidence type="ECO:0000259" key="15">
    <source>
        <dbReference type="PROSITE" id="PS50109"/>
    </source>
</evidence>
<organism evidence="17 18">
    <name type="scientific">Jeotgalibacillus campisalis</name>
    <dbReference type="NCBI Taxonomy" id="220754"/>
    <lineage>
        <taxon>Bacteria</taxon>
        <taxon>Bacillati</taxon>
        <taxon>Bacillota</taxon>
        <taxon>Bacilli</taxon>
        <taxon>Bacillales</taxon>
        <taxon>Caryophanaceae</taxon>
        <taxon>Jeotgalibacillus</taxon>
    </lineage>
</organism>
<protein>
    <recommendedName>
        <fullName evidence="3">histidine kinase</fullName>
        <ecNumber evidence="3">2.7.13.3</ecNumber>
    </recommendedName>
</protein>
<dbReference type="CDD" id="cd06225">
    <property type="entry name" value="HAMP"/>
    <property type="match status" value="1"/>
</dbReference>
<comment type="catalytic activity">
    <reaction evidence="1">
        <text>ATP + protein L-histidine = ADP + protein N-phospho-L-histidine.</text>
        <dbReference type="EC" id="2.7.13.3"/>
    </reaction>
</comment>
<dbReference type="EC" id="2.7.13.3" evidence="3"/>
<dbReference type="SMART" id="SM00387">
    <property type="entry name" value="HATPase_c"/>
    <property type="match status" value="1"/>
</dbReference>
<dbReference type="FunFam" id="1.10.287.130:FF:000001">
    <property type="entry name" value="Two-component sensor histidine kinase"/>
    <property type="match status" value="1"/>
</dbReference>